<protein>
    <recommendedName>
        <fullName evidence="7">N-acetyltransferase domain-containing protein</fullName>
    </recommendedName>
</protein>
<accession>A0AAW0S6R2</accession>
<feature type="domain" description="N-acetyltransferase" evidence="7">
    <location>
        <begin position="183"/>
        <end position="324"/>
    </location>
</feature>
<evidence type="ECO:0000256" key="6">
    <source>
        <dbReference type="SAM" id="Phobius"/>
    </source>
</evidence>
<dbReference type="CDD" id="cd04301">
    <property type="entry name" value="NAT_SF"/>
    <property type="match status" value="1"/>
</dbReference>
<dbReference type="InterPro" id="IPR036259">
    <property type="entry name" value="MFS_trans_sf"/>
</dbReference>
<dbReference type="SUPFAM" id="SSF103473">
    <property type="entry name" value="MFS general substrate transporter"/>
    <property type="match status" value="1"/>
</dbReference>
<proteinExistence type="predicted"/>
<dbReference type="Pfam" id="PF00583">
    <property type="entry name" value="Acetyltransf_1"/>
    <property type="match status" value="1"/>
</dbReference>
<dbReference type="GO" id="GO:0016747">
    <property type="term" value="F:acyltransferase activity, transferring groups other than amino-acyl groups"/>
    <property type="evidence" value="ECO:0007669"/>
    <property type="project" value="InterPro"/>
</dbReference>
<dbReference type="InterPro" id="IPR000182">
    <property type="entry name" value="GNAT_dom"/>
</dbReference>
<evidence type="ECO:0000313" key="9">
    <source>
        <dbReference type="Proteomes" id="UP001397290"/>
    </source>
</evidence>
<dbReference type="Proteomes" id="UP001397290">
    <property type="component" value="Unassembled WGS sequence"/>
</dbReference>
<evidence type="ECO:0000256" key="1">
    <source>
        <dbReference type="ARBA" id="ARBA00004141"/>
    </source>
</evidence>
<keyword evidence="2 6" id="KW-0812">Transmembrane</keyword>
<reference evidence="8 9" key="1">
    <citation type="submission" date="2020-02" db="EMBL/GenBank/DDBJ databases">
        <title>Comparative genomics of the hypocrealean fungal genus Beauvera.</title>
        <authorList>
            <person name="Showalter D.N."/>
            <person name="Bushley K.E."/>
            <person name="Rehner S.A."/>
        </authorList>
    </citation>
    <scope>NUCLEOTIDE SEQUENCE [LARGE SCALE GENOMIC DNA]</scope>
    <source>
        <strain evidence="8 9">ARSEF4384</strain>
    </source>
</reference>
<feature type="region of interest" description="Disordered" evidence="5">
    <location>
        <begin position="1"/>
        <end position="27"/>
    </location>
</feature>
<keyword evidence="9" id="KW-1185">Reference proteome</keyword>
<name>A0AAW0S6R2_9HYPO</name>
<dbReference type="EMBL" id="JAAHCF010000030">
    <property type="protein sequence ID" value="KAK8150033.1"/>
    <property type="molecule type" value="Genomic_DNA"/>
</dbReference>
<dbReference type="PANTHER" id="PTHR23507:SF1">
    <property type="entry name" value="FI18259P1-RELATED"/>
    <property type="match status" value="1"/>
</dbReference>
<keyword evidence="3 6" id="KW-1133">Transmembrane helix</keyword>
<keyword evidence="4 6" id="KW-0472">Membrane</keyword>
<evidence type="ECO:0000256" key="3">
    <source>
        <dbReference type="ARBA" id="ARBA00022989"/>
    </source>
</evidence>
<feature type="transmembrane region" description="Helical" evidence="6">
    <location>
        <begin position="126"/>
        <end position="149"/>
    </location>
</feature>
<evidence type="ECO:0000256" key="4">
    <source>
        <dbReference type="ARBA" id="ARBA00023136"/>
    </source>
</evidence>
<dbReference type="GO" id="GO:0022857">
    <property type="term" value="F:transmembrane transporter activity"/>
    <property type="evidence" value="ECO:0007669"/>
    <property type="project" value="TreeGrafter"/>
</dbReference>
<evidence type="ECO:0000259" key="7">
    <source>
        <dbReference type="PROSITE" id="PS51186"/>
    </source>
</evidence>
<organism evidence="8 9">
    <name type="scientific">Beauveria asiatica</name>
    <dbReference type="NCBI Taxonomy" id="1069075"/>
    <lineage>
        <taxon>Eukaryota</taxon>
        <taxon>Fungi</taxon>
        <taxon>Dikarya</taxon>
        <taxon>Ascomycota</taxon>
        <taxon>Pezizomycotina</taxon>
        <taxon>Sordariomycetes</taxon>
        <taxon>Hypocreomycetidae</taxon>
        <taxon>Hypocreales</taxon>
        <taxon>Cordycipitaceae</taxon>
        <taxon>Beauveria</taxon>
    </lineage>
</organism>
<evidence type="ECO:0000313" key="8">
    <source>
        <dbReference type="EMBL" id="KAK8150033.1"/>
    </source>
</evidence>
<comment type="caution">
    <text evidence="8">The sequence shown here is derived from an EMBL/GenBank/DDBJ whole genome shotgun (WGS) entry which is preliminary data.</text>
</comment>
<sequence>MTQENNQPPSSRIQHQPLIPSSPSNEDAGSRRTAYKIIAQCFIINICMEIGTSLIMIPLNPILESIICRNVFAHVSGEADPRCKDALVQGELSFIRGWQSTFDVIPGLLTAMPYTLMANECGRPRVLSLSVLGGSVGSGFVVFICILIHKKGPSTRYDELTRPTGFFDSVFSPRLIWLGSMFALIGGGAPVFNTMCFALLGEATNERQRSTVFFYMNATSIGSQMVASAFRPIANFLFLTTSGSVSAGTNTYVEIVMTHSSSRRRGYARALLQWANKVADELGLPLYLDSGEDLVGLYRSMGYVLQPERLRTSETMVPMIREALKG</sequence>
<dbReference type="GO" id="GO:0016020">
    <property type="term" value="C:membrane"/>
    <property type="evidence" value="ECO:0007669"/>
    <property type="project" value="UniProtKB-SubCell"/>
</dbReference>
<evidence type="ECO:0000256" key="5">
    <source>
        <dbReference type="SAM" id="MobiDB-lite"/>
    </source>
</evidence>
<evidence type="ECO:0000256" key="2">
    <source>
        <dbReference type="ARBA" id="ARBA00022692"/>
    </source>
</evidence>
<feature type="transmembrane region" description="Helical" evidence="6">
    <location>
        <begin position="212"/>
        <end position="230"/>
    </location>
</feature>
<gene>
    <name evidence="8" type="ORF">G3M48_004624</name>
</gene>
<dbReference type="AlphaFoldDB" id="A0AAW0S6R2"/>
<comment type="subcellular location">
    <subcellularLocation>
        <location evidence="1">Membrane</location>
        <topology evidence="1">Multi-pass membrane protein</topology>
    </subcellularLocation>
</comment>
<dbReference type="InterPro" id="IPR016181">
    <property type="entry name" value="Acyl_CoA_acyltransferase"/>
</dbReference>
<dbReference type="Gene3D" id="3.40.630.30">
    <property type="match status" value="1"/>
</dbReference>
<dbReference type="PROSITE" id="PS51186">
    <property type="entry name" value="GNAT"/>
    <property type="match status" value="1"/>
</dbReference>
<dbReference type="PANTHER" id="PTHR23507">
    <property type="entry name" value="ZGC:174356"/>
    <property type="match status" value="1"/>
</dbReference>
<feature type="transmembrane region" description="Helical" evidence="6">
    <location>
        <begin position="175"/>
        <end position="200"/>
    </location>
</feature>
<dbReference type="SUPFAM" id="SSF55729">
    <property type="entry name" value="Acyl-CoA N-acyltransferases (Nat)"/>
    <property type="match status" value="1"/>
</dbReference>